<name>A0ABV8AMA2_9BACT</name>
<gene>
    <name evidence="2" type="ORF">ACFOSV_01640</name>
</gene>
<feature type="transmembrane region" description="Helical" evidence="1">
    <location>
        <begin position="149"/>
        <end position="173"/>
    </location>
</feature>
<reference evidence="3" key="1">
    <citation type="journal article" date="2019" name="Int. J. Syst. Evol. Microbiol.">
        <title>The Global Catalogue of Microorganisms (GCM) 10K type strain sequencing project: providing services to taxonomists for standard genome sequencing and annotation.</title>
        <authorList>
            <consortium name="The Broad Institute Genomics Platform"/>
            <consortium name="The Broad Institute Genome Sequencing Center for Infectious Disease"/>
            <person name="Wu L."/>
            <person name="Ma J."/>
        </authorList>
    </citation>
    <scope>NUCLEOTIDE SEQUENCE [LARGE SCALE GENOMIC DNA]</scope>
    <source>
        <strain evidence="3">CCUG 60523</strain>
    </source>
</reference>
<keyword evidence="1" id="KW-1133">Transmembrane helix</keyword>
<evidence type="ECO:0000256" key="1">
    <source>
        <dbReference type="SAM" id="Phobius"/>
    </source>
</evidence>
<dbReference type="EMBL" id="JBHRZS010000002">
    <property type="protein sequence ID" value="MFC3878855.1"/>
    <property type="molecule type" value="Genomic_DNA"/>
</dbReference>
<proteinExistence type="predicted"/>
<keyword evidence="1" id="KW-0812">Transmembrane</keyword>
<comment type="caution">
    <text evidence="2">The sequence shown here is derived from an EMBL/GenBank/DDBJ whole genome shotgun (WGS) entry which is preliminary data.</text>
</comment>
<dbReference type="RefSeq" id="WP_377902707.1">
    <property type="nucleotide sequence ID" value="NZ_JBHRZS010000002.1"/>
</dbReference>
<feature type="transmembrane region" description="Helical" evidence="1">
    <location>
        <begin position="88"/>
        <end position="108"/>
    </location>
</feature>
<sequence>MKLSSFQITQLKKLISYKGYPEIDVQYEILDHVACKVEKLLEQNPSLALDDAFRKVHSEFGIFGFSDLADSYRKSIEKRFWKNYLLEIRNLFLSYRIILPLLLSALIYQASNLIDDPKSWILFLAGFCLLGSLFLIVKYWRKHSEYKNYAAYLSSNHIFQLLNIGLLCSLYSYQHVYSASFENDPLFVIVLAGIIGFILVWFALSLFTLPRLLDKTMLEIEELKKIYGS</sequence>
<keyword evidence="1" id="KW-0472">Membrane</keyword>
<evidence type="ECO:0000313" key="2">
    <source>
        <dbReference type="EMBL" id="MFC3878855.1"/>
    </source>
</evidence>
<protein>
    <submittedName>
        <fullName evidence="2">Uncharacterized protein</fullName>
    </submittedName>
</protein>
<organism evidence="2 3">
    <name type="scientific">Algoriphagus namhaensis</name>
    <dbReference type="NCBI Taxonomy" id="915353"/>
    <lineage>
        <taxon>Bacteria</taxon>
        <taxon>Pseudomonadati</taxon>
        <taxon>Bacteroidota</taxon>
        <taxon>Cytophagia</taxon>
        <taxon>Cytophagales</taxon>
        <taxon>Cyclobacteriaceae</taxon>
        <taxon>Algoriphagus</taxon>
    </lineage>
</organism>
<feature type="transmembrane region" description="Helical" evidence="1">
    <location>
        <begin position="185"/>
        <end position="209"/>
    </location>
</feature>
<keyword evidence="3" id="KW-1185">Reference proteome</keyword>
<feature type="transmembrane region" description="Helical" evidence="1">
    <location>
        <begin position="120"/>
        <end position="137"/>
    </location>
</feature>
<accession>A0ABV8AMA2</accession>
<dbReference type="Proteomes" id="UP001595805">
    <property type="component" value="Unassembled WGS sequence"/>
</dbReference>
<evidence type="ECO:0000313" key="3">
    <source>
        <dbReference type="Proteomes" id="UP001595805"/>
    </source>
</evidence>